<evidence type="ECO:0000256" key="1">
    <source>
        <dbReference type="SAM" id="MobiDB-lite"/>
    </source>
</evidence>
<feature type="transmembrane region" description="Helical" evidence="2">
    <location>
        <begin position="174"/>
        <end position="194"/>
    </location>
</feature>
<name>A0ABZ2LT09_9BACT</name>
<keyword evidence="4" id="KW-1185">Reference proteome</keyword>
<gene>
    <name evidence="3" type="ORF">LZC94_40325</name>
</gene>
<sequence length="213" mass="21570">MNTTSTSNDRSSSRSSFGSTQSVGSANAAGPAMTAGSTSAAGSIDTARPARSVLRAVLVGGAAAAVLDAADAIVAFKAVLGFDPVSIYQFVASGMLGPSAFEGGIATALLGVFFHTSIAFSAALVYVLASTRLTWLARAYTVWGPIFGLGVWAVMNLIVIPLSKTPPSAFSLPLFLNGIIGHALFVGLPIAYAAHRYLAAPDSAAARTARSAS</sequence>
<protein>
    <submittedName>
        <fullName evidence="3">DUF1440 domain-containing protein</fullName>
    </submittedName>
</protein>
<keyword evidence="2" id="KW-1133">Transmembrane helix</keyword>
<evidence type="ECO:0000313" key="3">
    <source>
        <dbReference type="EMBL" id="WXB14064.1"/>
    </source>
</evidence>
<organism evidence="3 4">
    <name type="scientific">Pendulispora albinea</name>
    <dbReference type="NCBI Taxonomy" id="2741071"/>
    <lineage>
        <taxon>Bacteria</taxon>
        <taxon>Pseudomonadati</taxon>
        <taxon>Myxococcota</taxon>
        <taxon>Myxococcia</taxon>
        <taxon>Myxococcales</taxon>
        <taxon>Sorangiineae</taxon>
        <taxon>Pendulisporaceae</taxon>
        <taxon>Pendulispora</taxon>
    </lineage>
</organism>
<dbReference type="Proteomes" id="UP001370348">
    <property type="component" value="Chromosome"/>
</dbReference>
<feature type="transmembrane region" description="Helical" evidence="2">
    <location>
        <begin position="140"/>
        <end position="162"/>
    </location>
</feature>
<dbReference type="RefSeq" id="WP_394823682.1">
    <property type="nucleotide sequence ID" value="NZ_CP089984.1"/>
</dbReference>
<reference evidence="3 4" key="1">
    <citation type="submission" date="2021-12" db="EMBL/GenBank/DDBJ databases">
        <title>Discovery of the Pendulisporaceae a myxobacterial family with distinct sporulation behavior and unique specialized metabolism.</title>
        <authorList>
            <person name="Garcia R."/>
            <person name="Popoff A."/>
            <person name="Bader C.D."/>
            <person name="Loehr J."/>
            <person name="Walesch S."/>
            <person name="Walt C."/>
            <person name="Boldt J."/>
            <person name="Bunk B."/>
            <person name="Haeckl F.J.F.P.J."/>
            <person name="Gunesch A.P."/>
            <person name="Birkelbach J."/>
            <person name="Nuebel U."/>
            <person name="Pietschmann T."/>
            <person name="Bach T."/>
            <person name="Mueller R."/>
        </authorList>
    </citation>
    <scope>NUCLEOTIDE SEQUENCE [LARGE SCALE GENOMIC DNA]</scope>
    <source>
        <strain evidence="3 4">MSr11954</strain>
    </source>
</reference>
<feature type="region of interest" description="Disordered" evidence="1">
    <location>
        <begin position="1"/>
        <end position="31"/>
    </location>
</feature>
<evidence type="ECO:0000256" key="2">
    <source>
        <dbReference type="SAM" id="Phobius"/>
    </source>
</evidence>
<keyword evidence="2" id="KW-0812">Transmembrane</keyword>
<dbReference type="EMBL" id="CP089984">
    <property type="protein sequence ID" value="WXB14064.1"/>
    <property type="molecule type" value="Genomic_DNA"/>
</dbReference>
<feature type="transmembrane region" description="Helical" evidence="2">
    <location>
        <begin position="53"/>
        <end position="76"/>
    </location>
</feature>
<proteinExistence type="predicted"/>
<evidence type="ECO:0000313" key="4">
    <source>
        <dbReference type="Proteomes" id="UP001370348"/>
    </source>
</evidence>
<feature type="transmembrane region" description="Helical" evidence="2">
    <location>
        <begin position="105"/>
        <end position="128"/>
    </location>
</feature>
<accession>A0ABZ2LT09</accession>
<keyword evidence="2" id="KW-0472">Membrane</keyword>